<dbReference type="PANTHER" id="PTHR30543">
    <property type="entry name" value="CHROMATE REDUCTASE"/>
    <property type="match status" value="1"/>
</dbReference>
<keyword evidence="3" id="KW-1185">Reference proteome</keyword>
<dbReference type="Pfam" id="PF03358">
    <property type="entry name" value="FMN_red"/>
    <property type="match status" value="1"/>
</dbReference>
<organism evidence="2 3">
    <name type="scientific">Paraburkholderia agricolaris</name>
    <dbReference type="NCBI Taxonomy" id="2152888"/>
    <lineage>
        <taxon>Bacteria</taxon>
        <taxon>Pseudomonadati</taxon>
        <taxon>Pseudomonadota</taxon>
        <taxon>Betaproteobacteria</taxon>
        <taxon>Burkholderiales</taxon>
        <taxon>Burkholderiaceae</taxon>
        <taxon>Paraburkholderia</taxon>
    </lineage>
</organism>
<dbReference type="Gene3D" id="3.40.50.360">
    <property type="match status" value="1"/>
</dbReference>
<name>A0ABW8ZUP2_9BURK</name>
<comment type="caution">
    <text evidence="2">The sequence shown here is derived from an EMBL/GenBank/DDBJ whole genome shotgun (WGS) entry which is preliminary data.</text>
</comment>
<accession>A0ABW8ZUP2</accession>
<sequence length="206" mass="21404">MQSINASQPFIVGLGGTAQPNSSTEKALAIALSSAERAGARVQLIGGDLLARLPHYLTVEVASSPAALTLLNALRSADGVIIASPGYHGSVSGILKNAIDYLEETAKDNRAYLHGIPVGLVTTAYGWQATSSTLATLRTIVHALRGWPTPLGAAVNSSGGIFSGERCSDGKVIELLDAVGQQVVEFALMKHQSLANAERKTAIETT</sequence>
<evidence type="ECO:0000259" key="1">
    <source>
        <dbReference type="Pfam" id="PF03358"/>
    </source>
</evidence>
<evidence type="ECO:0000313" key="3">
    <source>
        <dbReference type="Proteomes" id="UP001629249"/>
    </source>
</evidence>
<evidence type="ECO:0000313" key="2">
    <source>
        <dbReference type="EMBL" id="MFL9886721.1"/>
    </source>
</evidence>
<proteinExistence type="predicted"/>
<feature type="domain" description="NADPH-dependent FMN reductase-like" evidence="1">
    <location>
        <begin position="11"/>
        <end position="152"/>
    </location>
</feature>
<dbReference type="RefSeq" id="WP_408330436.1">
    <property type="nucleotide sequence ID" value="NZ_JAQQFH010000015.1"/>
</dbReference>
<dbReference type="EMBL" id="JAQQFN010000023">
    <property type="protein sequence ID" value="MFL9886721.1"/>
    <property type="molecule type" value="Genomic_DNA"/>
</dbReference>
<gene>
    <name evidence="2" type="ORF">PQR66_27010</name>
</gene>
<dbReference type="InterPro" id="IPR029039">
    <property type="entry name" value="Flavoprotein-like_sf"/>
</dbReference>
<protein>
    <submittedName>
        <fullName evidence="2">NAD(P)H-dependent oxidoreductase</fullName>
    </submittedName>
</protein>
<reference evidence="2 3" key="1">
    <citation type="journal article" date="2024" name="Chem. Sci.">
        <title>Discovery of megapolipeptins by genome mining of a Burkholderiales bacteria collection.</title>
        <authorList>
            <person name="Paulo B.S."/>
            <person name="Recchia M.J.J."/>
            <person name="Lee S."/>
            <person name="Fergusson C.H."/>
            <person name="Romanowski S.B."/>
            <person name="Hernandez A."/>
            <person name="Krull N."/>
            <person name="Liu D.Y."/>
            <person name="Cavanagh H."/>
            <person name="Bos A."/>
            <person name="Gray C.A."/>
            <person name="Murphy B.T."/>
            <person name="Linington R.G."/>
            <person name="Eustaquio A.S."/>
        </authorList>
    </citation>
    <scope>NUCLEOTIDE SEQUENCE [LARGE SCALE GENOMIC DNA]</scope>
    <source>
        <strain evidence="2 3">RL16-012-BIC-B</strain>
    </source>
</reference>
<dbReference type="InterPro" id="IPR050712">
    <property type="entry name" value="NAD(P)H-dep_reductase"/>
</dbReference>
<dbReference type="InterPro" id="IPR005025">
    <property type="entry name" value="FMN_Rdtase-like_dom"/>
</dbReference>
<dbReference type="SUPFAM" id="SSF52218">
    <property type="entry name" value="Flavoproteins"/>
    <property type="match status" value="1"/>
</dbReference>
<dbReference type="PANTHER" id="PTHR30543:SF21">
    <property type="entry name" value="NAD(P)H-DEPENDENT FMN REDUCTASE LOT6"/>
    <property type="match status" value="1"/>
</dbReference>
<dbReference type="Proteomes" id="UP001629249">
    <property type="component" value="Unassembled WGS sequence"/>
</dbReference>